<feature type="region of interest" description="Disordered" evidence="1">
    <location>
        <begin position="191"/>
        <end position="312"/>
    </location>
</feature>
<feature type="compositionally biased region" description="Basic and acidic residues" evidence="1">
    <location>
        <begin position="285"/>
        <end position="312"/>
    </location>
</feature>
<dbReference type="AlphaFoldDB" id="A0A5B7I609"/>
<comment type="caution">
    <text evidence="2">The sequence shown here is derived from an EMBL/GenBank/DDBJ whole genome shotgun (WGS) entry which is preliminary data.</text>
</comment>
<dbReference type="EMBL" id="VSRR010046130">
    <property type="protein sequence ID" value="MPC77555.1"/>
    <property type="molecule type" value="Genomic_DNA"/>
</dbReference>
<dbReference type="OrthoDB" id="9355041at2759"/>
<protein>
    <submittedName>
        <fullName evidence="2">Uncharacterized protein</fullName>
    </submittedName>
</protein>
<organism evidence="2 3">
    <name type="scientific">Portunus trituberculatus</name>
    <name type="common">Swimming crab</name>
    <name type="synonym">Neptunus trituberculatus</name>
    <dbReference type="NCBI Taxonomy" id="210409"/>
    <lineage>
        <taxon>Eukaryota</taxon>
        <taxon>Metazoa</taxon>
        <taxon>Ecdysozoa</taxon>
        <taxon>Arthropoda</taxon>
        <taxon>Crustacea</taxon>
        <taxon>Multicrustacea</taxon>
        <taxon>Malacostraca</taxon>
        <taxon>Eumalacostraca</taxon>
        <taxon>Eucarida</taxon>
        <taxon>Decapoda</taxon>
        <taxon>Pleocyemata</taxon>
        <taxon>Brachyura</taxon>
        <taxon>Eubrachyura</taxon>
        <taxon>Portunoidea</taxon>
        <taxon>Portunidae</taxon>
        <taxon>Portuninae</taxon>
        <taxon>Portunus</taxon>
    </lineage>
</organism>
<evidence type="ECO:0000313" key="2">
    <source>
        <dbReference type="EMBL" id="MPC77555.1"/>
    </source>
</evidence>
<reference evidence="2 3" key="1">
    <citation type="submission" date="2019-05" db="EMBL/GenBank/DDBJ databases">
        <title>Another draft genome of Portunus trituberculatus and its Hox gene families provides insights of decapod evolution.</title>
        <authorList>
            <person name="Jeong J.-H."/>
            <person name="Song I."/>
            <person name="Kim S."/>
            <person name="Choi T."/>
            <person name="Kim D."/>
            <person name="Ryu S."/>
            <person name="Kim W."/>
        </authorList>
    </citation>
    <scope>NUCLEOTIDE SEQUENCE [LARGE SCALE GENOMIC DNA]</scope>
    <source>
        <tissue evidence="2">Muscle</tissue>
    </source>
</reference>
<gene>
    <name evidence="2" type="ORF">E2C01_072012</name>
</gene>
<feature type="compositionally biased region" description="Basic and acidic residues" evidence="1">
    <location>
        <begin position="216"/>
        <end position="239"/>
    </location>
</feature>
<evidence type="ECO:0000256" key="1">
    <source>
        <dbReference type="SAM" id="MobiDB-lite"/>
    </source>
</evidence>
<feature type="compositionally biased region" description="Acidic residues" evidence="1">
    <location>
        <begin position="206"/>
        <end position="215"/>
    </location>
</feature>
<accession>A0A5B7I609</accession>
<name>A0A5B7I609_PORTR</name>
<keyword evidence="3" id="KW-1185">Reference proteome</keyword>
<proteinExistence type="predicted"/>
<evidence type="ECO:0000313" key="3">
    <source>
        <dbReference type="Proteomes" id="UP000324222"/>
    </source>
</evidence>
<sequence length="362" mass="40908">MISKRVGCCSLLSLLPLLASLPNLLLLLLRVLILPCPSSSLSLDTTTTTTTTNTEPTTFDTKIPTTTSLQEDDWLHVLTDQDSYDYGEDDYWLLNQTNCFPSDTSHDQSPKKDTVDFHDVRKQIVEHVFGEKELSDPEHLRLRALAAWRYQGRQWVVVNGGPLFLTPRLGAFDGMLQESEESVDAVVEENIDGNRTMSEANVEQENGNETEEDEGRIEVNGEDSKDAVEEISDGKRNEEQKEEAEERETGREDDDNSTLVSIGENDISIEENVAYNNTEGGEGSTNEHNERTNSSKREKIEEVSDERETQELEIQDRRRDALVDEQTTGISEVTVEEGTRLRLVCNVSGVKHIWVSEYIHAW</sequence>
<dbReference type="Proteomes" id="UP000324222">
    <property type="component" value="Unassembled WGS sequence"/>
</dbReference>
<feature type="compositionally biased region" description="Acidic residues" evidence="1">
    <location>
        <begin position="240"/>
        <end position="256"/>
    </location>
</feature>